<dbReference type="EMBL" id="CT573213">
    <property type="protein sequence ID" value="CAJ60064.1"/>
    <property type="molecule type" value="Genomic_DNA"/>
</dbReference>
<gene>
    <name evidence="2" type="ordered locus">FRAAL1405</name>
</gene>
<dbReference type="STRING" id="326424.FRAAL1405"/>
<evidence type="ECO:0000313" key="3">
    <source>
        <dbReference type="Proteomes" id="UP000000657"/>
    </source>
</evidence>
<proteinExistence type="predicted"/>
<reference evidence="2 3" key="1">
    <citation type="journal article" date="2007" name="Genome Res.">
        <title>Genome characteristics of facultatively symbiotic Frankia sp. strains reflect host range and host plant biogeography.</title>
        <authorList>
            <person name="Normand P."/>
            <person name="Lapierre P."/>
            <person name="Tisa L.S."/>
            <person name="Gogarten J.P."/>
            <person name="Alloisio N."/>
            <person name="Bagnarol E."/>
            <person name="Bassi C.A."/>
            <person name="Berry A.M."/>
            <person name="Bickhart D.M."/>
            <person name="Choisne N."/>
            <person name="Couloux A."/>
            <person name="Cournoyer B."/>
            <person name="Cruveiller S."/>
            <person name="Daubin V."/>
            <person name="Demange N."/>
            <person name="Francino M.P."/>
            <person name="Goltsman E."/>
            <person name="Huang Y."/>
            <person name="Kopp O.R."/>
            <person name="Labarre L."/>
            <person name="Lapidus A."/>
            <person name="Lavire C."/>
            <person name="Marechal J."/>
            <person name="Martinez M."/>
            <person name="Mastronunzio J.E."/>
            <person name="Mullin B.C."/>
            <person name="Niemann J."/>
            <person name="Pujic P."/>
            <person name="Rawnsley T."/>
            <person name="Rouy Z."/>
            <person name="Schenowitz C."/>
            <person name="Sellstedt A."/>
            <person name="Tavares F."/>
            <person name="Tomkins J.P."/>
            <person name="Vallenet D."/>
            <person name="Valverde C."/>
            <person name="Wall L.G."/>
            <person name="Wang Y."/>
            <person name="Medigue C."/>
            <person name="Benson D.R."/>
        </authorList>
    </citation>
    <scope>NUCLEOTIDE SEQUENCE [LARGE SCALE GENOMIC DNA]</scope>
    <source>
        <strain evidence="3">DSM 45986 / CECT 9034 / ACN14a</strain>
    </source>
</reference>
<keyword evidence="3" id="KW-1185">Reference proteome</keyword>
<feature type="region of interest" description="Disordered" evidence="1">
    <location>
        <begin position="1"/>
        <end position="23"/>
    </location>
</feature>
<protein>
    <submittedName>
        <fullName evidence="2">Uncharacterized protein</fullName>
    </submittedName>
</protein>
<dbReference type="HOGENOM" id="CLU_2915800_0_0_11"/>
<organism evidence="2 3">
    <name type="scientific">Frankia alni (strain DSM 45986 / CECT 9034 / ACN14a)</name>
    <dbReference type="NCBI Taxonomy" id="326424"/>
    <lineage>
        <taxon>Bacteria</taxon>
        <taxon>Bacillati</taxon>
        <taxon>Actinomycetota</taxon>
        <taxon>Actinomycetes</taxon>
        <taxon>Frankiales</taxon>
        <taxon>Frankiaceae</taxon>
        <taxon>Frankia</taxon>
    </lineage>
</organism>
<evidence type="ECO:0000313" key="2">
    <source>
        <dbReference type="EMBL" id="CAJ60064.1"/>
    </source>
</evidence>
<dbReference type="KEGG" id="fal:FRAAL1405"/>
<dbReference type="AlphaFoldDB" id="Q0RQV9"/>
<feature type="compositionally biased region" description="Basic and acidic residues" evidence="1">
    <location>
        <begin position="1"/>
        <end position="11"/>
    </location>
</feature>
<evidence type="ECO:0000256" key="1">
    <source>
        <dbReference type="SAM" id="MobiDB-lite"/>
    </source>
</evidence>
<sequence>MAARRGTERTDGGGPAAPRRSMTIVRAGRGQVAGMSSGAGGRDAPARTFRHGSLANAIRLP</sequence>
<accession>Q0RQV9</accession>
<dbReference type="Proteomes" id="UP000000657">
    <property type="component" value="Chromosome"/>
</dbReference>
<name>Q0RQV9_FRAAA</name>